<dbReference type="OrthoDB" id="267579at2"/>
<keyword evidence="6" id="KW-0325">Glycoprotein</keyword>
<dbReference type="EMBL" id="SEWE01000008">
    <property type="protein sequence ID" value="RYU81858.1"/>
    <property type="molecule type" value="Genomic_DNA"/>
</dbReference>
<evidence type="ECO:0000256" key="4">
    <source>
        <dbReference type="ARBA" id="ARBA00022801"/>
    </source>
</evidence>
<proteinExistence type="predicted"/>
<dbReference type="Proteomes" id="UP000294155">
    <property type="component" value="Unassembled WGS sequence"/>
</dbReference>
<dbReference type="GO" id="GO:0016788">
    <property type="term" value="F:hydrolase activity, acting on ester bonds"/>
    <property type="evidence" value="ECO:0007669"/>
    <property type="project" value="InterPro"/>
</dbReference>
<reference evidence="8 9" key="1">
    <citation type="submission" date="2019-02" db="EMBL/GenBank/DDBJ databases">
        <title>Bacterial novel species isolated from soil.</title>
        <authorList>
            <person name="Jung H.-Y."/>
        </authorList>
    </citation>
    <scope>NUCLEOTIDE SEQUENCE [LARGE SCALE GENOMIC DNA]</scope>
    <source>
        <strain evidence="8 9">1-3-3-3</strain>
    </source>
</reference>
<keyword evidence="5" id="KW-1015">Disulfide bond</keyword>
<evidence type="ECO:0000256" key="3">
    <source>
        <dbReference type="ARBA" id="ARBA00022759"/>
    </source>
</evidence>
<keyword evidence="7" id="KW-0472">Membrane</keyword>
<keyword evidence="7" id="KW-1133">Transmembrane helix</keyword>
<evidence type="ECO:0000256" key="2">
    <source>
        <dbReference type="ARBA" id="ARBA00022723"/>
    </source>
</evidence>
<dbReference type="InterPro" id="IPR008947">
    <property type="entry name" value="PLipase_C/P1_nuclease_dom_sf"/>
</dbReference>
<keyword evidence="7" id="KW-0812">Transmembrane</keyword>
<dbReference type="GO" id="GO:0046872">
    <property type="term" value="F:metal ion binding"/>
    <property type="evidence" value="ECO:0007669"/>
    <property type="project" value="UniProtKB-KW"/>
</dbReference>
<dbReference type="SUPFAM" id="SSF48537">
    <property type="entry name" value="Phospholipase C/P1 nuclease"/>
    <property type="match status" value="1"/>
</dbReference>
<dbReference type="GO" id="GO:0003676">
    <property type="term" value="F:nucleic acid binding"/>
    <property type="evidence" value="ECO:0007669"/>
    <property type="project" value="InterPro"/>
</dbReference>
<sequence length="416" mass="46394">MGREVKAKEMAEWALGPLSVNASRGLGLSFGPPQGVRCGRKIAGRLHFSKAAGFVPARKAQNFAFRFSPICLAFLMFNLSRRVRRWLPVTALLVAAPSLLSAWGTWGHQRINRAAVLALPPALRTLFYNHIDFMVEESVIPDLRKYTINDRAEFPRHFIDLEDYGPGPISQLPQTSKEAYAKYDPAFLDKSGRLPWYIQDMMGKLTQAMKNGRKDDILFIAADLGHYLGDAVQPLHTSANHDGQLTGQKGIHAFFESQLVEQFGSSYNFKVAQPKVIDPVAETWRILAQSHAAADTLLSIEKTLAAATPAAQVYAVDAQGQIKKNVFNSQVHALPYATSYHTALKHMVERQLRTATQAAADYWYTAWVNAGKPDLAKLDTEYTTRSNAKNLKTELKLIQKGKLVDFSSFPEFETLK</sequence>
<dbReference type="GO" id="GO:0004519">
    <property type="term" value="F:endonuclease activity"/>
    <property type="evidence" value="ECO:0007669"/>
    <property type="project" value="UniProtKB-KW"/>
</dbReference>
<protein>
    <submittedName>
        <fullName evidence="8">S1/P1 Nuclease</fullName>
    </submittedName>
</protein>
<keyword evidence="1" id="KW-0540">Nuclease</keyword>
<dbReference type="Gene3D" id="1.10.575.10">
    <property type="entry name" value="P1 Nuclease"/>
    <property type="match status" value="1"/>
</dbReference>
<dbReference type="Pfam" id="PF02265">
    <property type="entry name" value="S1-P1_nuclease"/>
    <property type="match status" value="1"/>
</dbReference>
<organism evidence="8 9">
    <name type="scientific">Hymenobacter persicinus</name>
    <dbReference type="NCBI Taxonomy" id="2025506"/>
    <lineage>
        <taxon>Bacteria</taxon>
        <taxon>Pseudomonadati</taxon>
        <taxon>Bacteroidota</taxon>
        <taxon>Cytophagia</taxon>
        <taxon>Cytophagales</taxon>
        <taxon>Hymenobacteraceae</taxon>
        <taxon>Hymenobacter</taxon>
    </lineage>
</organism>
<keyword evidence="2" id="KW-0479">Metal-binding</keyword>
<evidence type="ECO:0000256" key="7">
    <source>
        <dbReference type="SAM" id="Phobius"/>
    </source>
</evidence>
<name>A0A4Q5LDW4_9BACT</name>
<evidence type="ECO:0000256" key="1">
    <source>
        <dbReference type="ARBA" id="ARBA00022722"/>
    </source>
</evidence>
<dbReference type="CDD" id="cd10981">
    <property type="entry name" value="ZnPC_S1P1"/>
    <property type="match status" value="1"/>
</dbReference>
<accession>A0A4Q5LDW4</accession>
<feature type="transmembrane region" description="Helical" evidence="7">
    <location>
        <begin position="86"/>
        <end position="106"/>
    </location>
</feature>
<dbReference type="InterPro" id="IPR003154">
    <property type="entry name" value="S1/P1nuclease"/>
</dbReference>
<comment type="caution">
    <text evidence="8">The sequence shown here is derived from an EMBL/GenBank/DDBJ whole genome shotgun (WGS) entry which is preliminary data.</text>
</comment>
<keyword evidence="9" id="KW-1185">Reference proteome</keyword>
<evidence type="ECO:0000313" key="9">
    <source>
        <dbReference type="Proteomes" id="UP000294155"/>
    </source>
</evidence>
<dbReference type="AlphaFoldDB" id="A0A4Q5LDW4"/>
<keyword evidence="3" id="KW-0255">Endonuclease</keyword>
<evidence type="ECO:0000313" key="8">
    <source>
        <dbReference type="EMBL" id="RYU81858.1"/>
    </source>
</evidence>
<keyword evidence="4" id="KW-0378">Hydrolase</keyword>
<dbReference type="GO" id="GO:0006308">
    <property type="term" value="P:DNA catabolic process"/>
    <property type="evidence" value="ECO:0007669"/>
    <property type="project" value="InterPro"/>
</dbReference>
<gene>
    <name evidence="8" type="ORF">EWM57_05610</name>
</gene>
<evidence type="ECO:0000256" key="5">
    <source>
        <dbReference type="ARBA" id="ARBA00023157"/>
    </source>
</evidence>
<evidence type="ECO:0000256" key="6">
    <source>
        <dbReference type="ARBA" id="ARBA00023180"/>
    </source>
</evidence>